<name>A0A0B0MPN1_GOSAR</name>
<dbReference type="Proteomes" id="UP000032142">
    <property type="component" value="Unassembled WGS sequence"/>
</dbReference>
<evidence type="ECO:0000256" key="1">
    <source>
        <dbReference type="SAM" id="MobiDB-lite"/>
    </source>
</evidence>
<sequence>MRNGPKTEKMGQSTKSTQPGPPYTGRQHGHVNLASSSTGVSHGRVPGEPKLSPIQEREILRVLGIPKPINTP</sequence>
<evidence type="ECO:0000313" key="2">
    <source>
        <dbReference type="EMBL" id="KHG00886.1"/>
    </source>
</evidence>
<feature type="region of interest" description="Disordered" evidence="1">
    <location>
        <begin position="1"/>
        <end position="54"/>
    </location>
</feature>
<evidence type="ECO:0000313" key="3">
    <source>
        <dbReference type="Proteomes" id="UP000032142"/>
    </source>
</evidence>
<dbReference type="EMBL" id="JRRC01155966">
    <property type="protein sequence ID" value="KHG00886.1"/>
    <property type="molecule type" value="Genomic_DNA"/>
</dbReference>
<accession>A0A0B0MPN1</accession>
<dbReference type="AlphaFoldDB" id="A0A0B0MPN1"/>
<comment type="caution">
    <text evidence="2">The sequence shown here is derived from an EMBL/GenBank/DDBJ whole genome shotgun (WGS) entry which is preliminary data.</text>
</comment>
<proteinExistence type="predicted"/>
<gene>
    <name evidence="2" type="ORF">F383_39120</name>
</gene>
<organism evidence="2 3">
    <name type="scientific">Gossypium arboreum</name>
    <name type="common">Tree cotton</name>
    <name type="synonym">Gossypium nanking</name>
    <dbReference type="NCBI Taxonomy" id="29729"/>
    <lineage>
        <taxon>Eukaryota</taxon>
        <taxon>Viridiplantae</taxon>
        <taxon>Streptophyta</taxon>
        <taxon>Embryophyta</taxon>
        <taxon>Tracheophyta</taxon>
        <taxon>Spermatophyta</taxon>
        <taxon>Magnoliopsida</taxon>
        <taxon>eudicotyledons</taxon>
        <taxon>Gunneridae</taxon>
        <taxon>Pentapetalae</taxon>
        <taxon>rosids</taxon>
        <taxon>malvids</taxon>
        <taxon>Malvales</taxon>
        <taxon>Malvaceae</taxon>
        <taxon>Malvoideae</taxon>
        <taxon>Gossypium</taxon>
    </lineage>
</organism>
<protein>
    <submittedName>
        <fullName evidence="2">Uncharacterized protein</fullName>
    </submittedName>
</protein>
<reference evidence="3" key="1">
    <citation type="submission" date="2014-09" db="EMBL/GenBank/DDBJ databases">
        <authorList>
            <person name="Mudge J."/>
            <person name="Ramaraj T."/>
            <person name="Lindquist I.E."/>
            <person name="Bharti A.K."/>
            <person name="Sundararajan A."/>
            <person name="Cameron C.T."/>
            <person name="Woodward J.E."/>
            <person name="May G.D."/>
            <person name="Brubaker C."/>
            <person name="Broadhvest J."/>
            <person name="Wilkins T.A."/>
        </authorList>
    </citation>
    <scope>NUCLEOTIDE SEQUENCE</scope>
    <source>
        <strain evidence="3">cv. AKA8401</strain>
    </source>
</reference>
<keyword evidence="3" id="KW-1185">Reference proteome</keyword>